<comment type="caution">
    <text evidence="1">The sequence shown here is derived from an EMBL/GenBank/DDBJ whole genome shotgun (WGS) entry which is preliminary data.</text>
</comment>
<proteinExistence type="predicted"/>
<protein>
    <submittedName>
        <fullName evidence="1">Uncharacterized protein</fullName>
    </submittedName>
</protein>
<dbReference type="AlphaFoldDB" id="A0A813SPC7"/>
<gene>
    <name evidence="1" type="ORF">XAT740_LOCUS2795</name>
</gene>
<dbReference type="EMBL" id="CAJNOR010000102">
    <property type="protein sequence ID" value="CAF0797343.1"/>
    <property type="molecule type" value="Genomic_DNA"/>
</dbReference>
<sequence length="152" mass="16036">MQLIFFYTNKIGYRHGHGGGGGLLNQIERATHMDLNGDGRIGGGVPHYNQYGAPGGYPPQYNQYGAPPCQPNYGPYGGPGYGPQYNQYGAAPCPPPYNQYGAPGYGPAPHQGGAGGGLINQLEKVTGMDLNGDGRIGGHGYGGQYNPYGRHY</sequence>
<dbReference type="Proteomes" id="UP000663828">
    <property type="component" value="Unassembled WGS sequence"/>
</dbReference>
<accession>A0A813SPC7</accession>
<reference evidence="1" key="1">
    <citation type="submission" date="2021-02" db="EMBL/GenBank/DDBJ databases">
        <authorList>
            <person name="Nowell W R."/>
        </authorList>
    </citation>
    <scope>NUCLEOTIDE SEQUENCE</scope>
</reference>
<organism evidence="1 2">
    <name type="scientific">Adineta ricciae</name>
    <name type="common">Rotifer</name>
    <dbReference type="NCBI Taxonomy" id="249248"/>
    <lineage>
        <taxon>Eukaryota</taxon>
        <taxon>Metazoa</taxon>
        <taxon>Spiralia</taxon>
        <taxon>Gnathifera</taxon>
        <taxon>Rotifera</taxon>
        <taxon>Eurotatoria</taxon>
        <taxon>Bdelloidea</taxon>
        <taxon>Adinetida</taxon>
        <taxon>Adinetidae</taxon>
        <taxon>Adineta</taxon>
    </lineage>
</organism>
<name>A0A813SPC7_ADIRI</name>
<evidence type="ECO:0000313" key="2">
    <source>
        <dbReference type="Proteomes" id="UP000663828"/>
    </source>
</evidence>
<evidence type="ECO:0000313" key="1">
    <source>
        <dbReference type="EMBL" id="CAF0797343.1"/>
    </source>
</evidence>
<keyword evidence="2" id="KW-1185">Reference proteome</keyword>